<dbReference type="OrthoDB" id="5945790at2759"/>
<protein>
    <submittedName>
        <fullName evidence="1">Uncharacterized protein</fullName>
    </submittedName>
</protein>
<gene>
    <name evidence="1" type="ORF">K443DRAFT_470307</name>
</gene>
<organism evidence="1 2">
    <name type="scientific">Laccaria amethystina LaAM-08-1</name>
    <dbReference type="NCBI Taxonomy" id="1095629"/>
    <lineage>
        <taxon>Eukaryota</taxon>
        <taxon>Fungi</taxon>
        <taxon>Dikarya</taxon>
        <taxon>Basidiomycota</taxon>
        <taxon>Agaricomycotina</taxon>
        <taxon>Agaricomycetes</taxon>
        <taxon>Agaricomycetidae</taxon>
        <taxon>Agaricales</taxon>
        <taxon>Agaricineae</taxon>
        <taxon>Hydnangiaceae</taxon>
        <taxon>Laccaria</taxon>
    </lineage>
</organism>
<dbReference type="Proteomes" id="UP000054477">
    <property type="component" value="Unassembled WGS sequence"/>
</dbReference>
<reference evidence="1 2" key="1">
    <citation type="submission" date="2014-04" db="EMBL/GenBank/DDBJ databases">
        <authorList>
            <consortium name="DOE Joint Genome Institute"/>
            <person name="Kuo A."/>
            <person name="Kohler A."/>
            <person name="Nagy L.G."/>
            <person name="Floudas D."/>
            <person name="Copeland A."/>
            <person name="Barry K.W."/>
            <person name="Cichocki N."/>
            <person name="Veneault-Fourrey C."/>
            <person name="LaButti K."/>
            <person name="Lindquist E.A."/>
            <person name="Lipzen A."/>
            <person name="Lundell T."/>
            <person name="Morin E."/>
            <person name="Murat C."/>
            <person name="Sun H."/>
            <person name="Tunlid A."/>
            <person name="Henrissat B."/>
            <person name="Grigoriev I.V."/>
            <person name="Hibbett D.S."/>
            <person name="Martin F."/>
            <person name="Nordberg H.P."/>
            <person name="Cantor M.N."/>
            <person name="Hua S.X."/>
        </authorList>
    </citation>
    <scope>NUCLEOTIDE SEQUENCE [LARGE SCALE GENOMIC DNA]</scope>
    <source>
        <strain evidence="1 2">LaAM-08-1</strain>
    </source>
</reference>
<proteinExistence type="predicted"/>
<dbReference type="HOGENOM" id="CLU_2038452_0_0_1"/>
<sequence length="121" mass="13384">MTKPQRPPSSSALTLKNVSARSSALLTKQMSDAFTVVVRCELSLPRPFVGGTMEAELTYIFVGGNAIQQEKVKTVVQEWVKCVNVNFTFVVNCNAIIRISIWLYISPHAETPLLYAVAQSH</sequence>
<reference evidence="2" key="2">
    <citation type="submission" date="2015-01" db="EMBL/GenBank/DDBJ databases">
        <title>Evolutionary Origins and Diversification of the Mycorrhizal Mutualists.</title>
        <authorList>
            <consortium name="DOE Joint Genome Institute"/>
            <consortium name="Mycorrhizal Genomics Consortium"/>
            <person name="Kohler A."/>
            <person name="Kuo A."/>
            <person name="Nagy L.G."/>
            <person name="Floudas D."/>
            <person name="Copeland A."/>
            <person name="Barry K.W."/>
            <person name="Cichocki N."/>
            <person name="Veneault-Fourrey C."/>
            <person name="LaButti K."/>
            <person name="Lindquist E.A."/>
            <person name="Lipzen A."/>
            <person name="Lundell T."/>
            <person name="Morin E."/>
            <person name="Murat C."/>
            <person name="Riley R."/>
            <person name="Ohm R."/>
            <person name="Sun H."/>
            <person name="Tunlid A."/>
            <person name="Henrissat B."/>
            <person name="Grigoriev I.V."/>
            <person name="Hibbett D.S."/>
            <person name="Martin F."/>
        </authorList>
    </citation>
    <scope>NUCLEOTIDE SEQUENCE [LARGE SCALE GENOMIC DNA]</scope>
    <source>
        <strain evidence="2">LaAM-08-1</strain>
    </source>
</reference>
<dbReference type="AlphaFoldDB" id="A0A0C9X5L8"/>
<evidence type="ECO:0000313" key="1">
    <source>
        <dbReference type="EMBL" id="KIJ91807.1"/>
    </source>
</evidence>
<keyword evidence="2" id="KW-1185">Reference proteome</keyword>
<accession>A0A0C9X5L8</accession>
<name>A0A0C9X5L8_9AGAR</name>
<evidence type="ECO:0000313" key="2">
    <source>
        <dbReference type="Proteomes" id="UP000054477"/>
    </source>
</evidence>
<dbReference type="EMBL" id="KN838965">
    <property type="protein sequence ID" value="KIJ91807.1"/>
    <property type="molecule type" value="Genomic_DNA"/>
</dbReference>